<feature type="region of interest" description="Disordered" evidence="6">
    <location>
        <begin position="44"/>
        <end position="139"/>
    </location>
</feature>
<dbReference type="PANTHER" id="PTHR43806">
    <property type="entry name" value="PEPTIDASE S8"/>
    <property type="match status" value="1"/>
</dbReference>
<feature type="signal peptide" evidence="7">
    <location>
        <begin position="1"/>
        <end position="26"/>
    </location>
</feature>
<name>A0A0E3SZE1_9STRE</name>
<dbReference type="GO" id="GO:0006508">
    <property type="term" value="P:proteolysis"/>
    <property type="evidence" value="ECO:0007669"/>
    <property type="project" value="UniProtKB-KW"/>
</dbReference>
<accession>A0A0E3SZE1</accession>
<feature type="chain" id="PRO_5002412184" evidence="7">
    <location>
        <begin position="27"/>
        <end position="582"/>
    </location>
</feature>
<dbReference type="CDD" id="cd07482">
    <property type="entry name" value="Peptidases_S8_Lantibiotic_specific_protease"/>
    <property type="match status" value="1"/>
</dbReference>
<evidence type="ECO:0000256" key="7">
    <source>
        <dbReference type="SAM" id="SignalP"/>
    </source>
</evidence>
<comment type="similarity">
    <text evidence="1 5">Belongs to the peptidase S8 family.</text>
</comment>
<evidence type="ECO:0000256" key="1">
    <source>
        <dbReference type="ARBA" id="ARBA00011073"/>
    </source>
</evidence>
<dbReference type="PROSITE" id="PS00136">
    <property type="entry name" value="SUBTILASE_ASP"/>
    <property type="match status" value="1"/>
</dbReference>
<keyword evidence="3 5" id="KW-0378">Hydrolase</keyword>
<evidence type="ECO:0000256" key="3">
    <source>
        <dbReference type="ARBA" id="ARBA00022801"/>
    </source>
</evidence>
<dbReference type="InterPro" id="IPR023827">
    <property type="entry name" value="Peptidase_S8_Asp-AS"/>
</dbReference>
<reference evidence="9" key="1">
    <citation type="journal article" date="2015" name="Appl. Environ. Microbiol.">
        <title>Nisin H is a new nisin variant produced by the gut-derived strain Streptococcus hyointestinalis DPC6484.</title>
        <authorList>
            <person name="O'Connor P.M."/>
            <person name="O'Shea E.F."/>
            <person name="Guinane C.M."/>
            <person name="O'Sullivan O."/>
            <person name="Cotter P.D."/>
            <person name="Ross R.P."/>
            <person name="Hill C."/>
        </authorList>
    </citation>
    <scope>NUCLEOTIDE SEQUENCE</scope>
    <source>
        <strain evidence="9">DPC6484</strain>
    </source>
</reference>
<dbReference type="InterPro" id="IPR015500">
    <property type="entry name" value="Peptidase_S8_subtilisin-rel"/>
</dbReference>
<gene>
    <name evidence="9" type="primary">nshP</name>
</gene>
<dbReference type="SUPFAM" id="SSF52743">
    <property type="entry name" value="Subtilisin-like"/>
    <property type="match status" value="1"/>
</dbReference>
<dbReference type="InterPro" id="IPR008357">
    <property type="entry name" value="Lanit_process"/>
</dbReference>
<evidence type="ECO:0000256" key="5">
    <source>
        <dbReference type="PROSITE-ProRule" id="PRU01240"/>
    </source>
</evidence>
<feature type="domain" description="Peptidase S8/S53" evidence="8">
    <location>
        <begin position="170"/>
        <end position="464"/>
    </location>
</feature>
<dbReference type="InterPro" id="IPR022398">
    <property type="entry name" value="Peptidase_S8_His-AS"/>
</dbReference>
<dbReference type="Gene3D" id="3.40.50.200">
    <property type="entry name" value="Peptidase S8/S53 domain"/>
    <property type="match status" value="1"/>
</dbReference>
<protein>
    <submittedName>
        <fullName evidence="9">Peptidase</fullName>
    </submittedName>
</protein>
<dbReference type="EMBL" id="KP793707">
    <property type="protein sequence ID" value="AKB95123.1"/>
    <property type="molecule type" value="Genomic_DNA"/>
</dbReference>
<proteinExistence type="inferred from homology"/>
<dbReference type="InterPro" id="IPR050131">
    <property type="entry name" value="Peptidase_S8_subtilisin-like"/>
</dbReference>
<sequence>MGNNVKKFLCLLCMFFTFSITPIVYGEDISLSVDKNEVTTQVSVSSSDEYQSGDATPQNQYDVTKSSDSYDNHVGSQSYIDNSNKSDTAEDTINSSYVEDSSIVSEQESGESKEVDSQENFQSDQVQTKETTADGNTNNLSASHIFWDKQWDIKNVTNNGESYELYQASKNTTIAIVDTGIMTEHPDLAFSLGDYLKNFVPEGGFDGSEAYEQGNVADVTDFQGHGTEVAGQITANGNMLGVAPGITINIYRVFGESYAKPEWIAEAVKQAADDGNRVITISSGQYLMITGSYEDGTNDYQDYLIYKEAVDYATSKGSIVVAALGNEGLNIQDNQALVDYVSTYRNIKVPGVVVDAPSVFDNVVAVGGIDYYNNLSDFSNYSSAAIYAPAGTTANLVKYGEEAFTNQGFYLTDWIFTTSYTGWYQYVYGNSFAAPKVAGALALVADKYNITDVKQLKEYLISHSPEINSLKILNIVDLLSEDIKTVYTEIIYKKALIESRVEVSLEVLNMSKKFNDVTPDNYIAKYNSKNSENNKINDRGVVSLRSCETLPNTGANRDVTYEVLGLFLLAISTSWKKKMKTE</sequence>
<evidence type="ECO:0000259" key="8">
    <source>
        <dbReference type="Pfam" id="PF00082"/>
    </source>
</evidence>
<keyword evidence="4 5" id="KW-0720">Serine protease</keyword>
<evidence type="ECO:0000256" key="4">
    <source>
        <dbReference type="ARBA" id="ARBA00022825"/>
    </source>
</evidence>
<evidence type="ECO:0000256" key="2">
    <source>
        <dbReference type="ARBA" id="ARBA00022670"/>
    </source>
</evidence>
<feature type="compositionally biased region" description="Polar residues" evidence="6">
    <location>
        <begin position="118"/>
        <end position="139"/>
    </location>
</feature>
<evidence type="ECO:0000256" key="6">
    <source>
        <dbReference type="SAM" id="MobiDB-lite"/>
    </source>
</evidence>
<organism evidence="9">
    <name type="scientific">Streptococcus hyointestinalis</name>
    <dbReference type="NCBI Taxonomy" id="1337"/>
    <lineage>
        <taxon>Bacteria</taxon>
        <taxon>Bacillati</taxon>
        <taxon>Bacillota</taxon>
        <taxon>Bacilli</taxon>
        <taxon>Lactobacillales</taxon>
        <taxon>Streptococcaceae</taxon>
        <taxon>Streptococcus</taxon>
    </lineage>
</organism>
<keyword evidence="7" id="KW-0732">Signal</keyword>
<dbReference type="PANTHER" id="PTHR43806:SF11">
    <property type="entry name" value="CEREVISIN-RELATED"/>
    <property type="match status" value="1"/>
</dbReference>
<feature type="active site" description="Charge relay system" evidence="5">
    <location>
        <position position="178"/>
    </location>
</feature>
<keyword evidence="2 5" id="KW-0645">Protease</keyword>
<dbReference type="AlphaFoldDB" id="A0A0E3SZE1"/>
<dbReference type="PROSITE" id="PS00137">
    <property type="entry name" value="SUBTILASE_HIS"/>
    <property type="match status" value="1"/>
</dbReference>
<feature type="active site" description="Charge relay system" evidence="5">
    <location>
        <position position="225"/>
    </location>
</feature>
<dbReference type="PRINTS" id="PR01779">
    <property type="entry name" value="LANTIPROCESS"/>
</dbReference>
<dbReference type="Pfam" id="PF00082">
    <property type="entry name" value="Peptidase_S8"/>
    <property type="match status" value="1"/>
</dbReference>
<feature type="compositionally biased region" description="Polar residues" evidence="6">
    <location>
        <begin position="44"/>
        <end position="107"/>
    </location>
</feature>
<dbReference type="InterPro" id="IPR000209">
    <property type="entry name" value="Peptidase_S8/S53_dom"/>
</dbReference>
<feature type="active site" description="Charge relay system" evidence="5">
    <location>
        <position position="431"/>
    </location>
</feature>
<dbReference type="PROSITE" id="PS51892">
    <property type="entry name" value="SUBTILASE"/>
    <property type="match status" value="1"/>
</dbReference>
<evidence type="ECO:0000313" key="9">
    <source>
        <dbReference type="EMBL" id="AKB95123.1"/>
    </source>
</evidence>
<dbReference type="PRINTS" id="PR00723">
    <property type="entry name" value="SUBTILISIN"/>
</dbReference>
<dbReference type="InterPro" id="IPR036852">
    <property type="entry name" value="Peptidase_S8/S53_dom_sf"/>
</dbReference>
<dbReference type="GO" id="GO:0004252">
    <property type="term" value="F:serine-type endopeptidase activity"/>
    <property type="evidence" value="ECO:0007669"/>
    <property type="project" value="UniProtKB-UniRule"/>
</dbReference>